<dbReference type="EMBL" id="JZWV01000961">
    <property type="protein sequence ID" value="KJY26268.1"/>
    <property type="molecule type" value="Genomic_DNA"/>
</dbReference>
<dbReference type="PATRIC" id="fig|68223.7.peg.2515"/>
<reference evidence="1 2" key="1">
    <citation type="submission" date="2015-02" db="EMBL/GenBank/DDBJ databases">
        <authorList>
            <person name="Ju K.-S."/>
            <person name="Doroghazi J.R."/>
            <person name="Metcalf W."/>
        </authorList>
    </citation>
    <scope>NUCLEOTIDE SEQUENCE [LARGE SCALE GENOMIC DNA]</scope>
    <source>
        <strain evidence="1 2">NRRL ISP-5550</strain>
    </source>
</reference>
<evidence type="ECO:0000313" key="2">
    <source>
        <dbReference type="Proteomes" id="UP000033551"/>
    </source>
</evidence>
<keyword evidence="2" id="KW-1185">Reference proteome</keyword>
<name>A0A0F4IXS3_9ACTN</name>
<dbReference type="AlphaFoldDB" id="A0A0F4IXS3"/>
<dbReference type="OrthoDB" id="495830at2"/>
<organism evidence="1 2">
    <name type="scientific">Streptomyces katrae</name>
    <dbReference type="NCBI Taxonomy" id="68223"/>
    <lineage>
        <taxon>Bacteria</taxon>
        <taxon>Bacillati</taxon>
        <taxon>Actinomycetota</taxon>
        <taxon>Actinomycetes</taxon>
        <taxon>Kitasatosporales</taxon>
        <taxon>Streptomycetaceae</taxon>
        <taxon>Streptomyces</taxon>
    </lineage>
</organism>
<accession>A0A0F4IXS3</accession>
<proteinExistence type="predicted"/>
<gene>
    <name evidence="1" type="ORF">VR44_30500</name>
</gene>
<dbReference type="Proteomes" id="UP000033551">
    <property type="component" value="Unassembled WGS sequence"/>
</dbReference>
<sequence>MSDAVEGGLGSGPDAGAGRFTALSERLTGFGTAELEATGLVEVYRAVAEEQLGPARYERLLSGPWQPDESADGDRADAARAVTILWYTGSWPGPAPFVVSPRAHAEALVWKAAGVVAPASVPAGYGSWAERPAETEGAGR</sequence>
<protein>
    <submittedName>
        <fullName evidence="1">Uncharacterized protein</fullName>
    </submittedName>
</protein>
<comment type="caution">
    <text evidence="1">The sequence shown here is derived from an EMBL/GenBank/DDBJ whole genome shotgun (WGS) entry which is preliminary data.</text>
</comment>
<dbReference type="RefSeq" id="WP_045950854.1">
    <property type="nucleotide sequence ID" value="NZ_JZWV01000961.1"/>
</dbReference>
<evidence type="ECO:0000313" key="1">
    <source>
        <dbReference type="EMBL" id="KJY26268.1"/>
    </source>
</evidence>